<dbReference type="EMBL" id="JDYK01000002">
    <property type="protein sequence ID" value="EWS82961.1"/>
    <property type="molecule type" value="Genomic_DNA"/>
</dbReference>
<keyword evidence="2" id="KW-1185">Reference proteome</keyword>
<dbReference type="OrthoDB" id="4791416at2"/>
<dbReference type="Proteomes" id="UP000023067">
    <property type="component" value="Unassembled WGS sequence"/>
</dbReference>
<accession>Z9JYS7</accession>
<dbReference type="AlphaFoldDB" id="Z9JYS7"/>
<dbReference type="RefSeq" id="WP_038370000.1">
    <property type="nucleotide sequence ID" value="NZ_BAAAOW010000001.1"/>
</dbReference>
<dbReference type="eggNOG" id="ENOG5031E4Q">
    <property type="taxonomic scope" value="Bacteria"/>
</dbReference>
<evidence type="ECO:0008006" key="3">
    <source>
        <dbReference type="Google" id="ProtNLM"/>
    </source>
</evidence>
<proteinExistence type="predicted"/>
<gene>
    <name evidence="1" type="ORF">BF93_05470</name>
</gene>
<evidence type="ECO:0000313" key="1">
    <source>
        <dbReference type="EMBL" id="EWS82961.1"/>
    </source>
</evidence>
<reference evidence="1 2" key="1">
    <citation type="submission" date="2014-02" db="EMBL/GenBank/DDBJ databases">
        <title>Genome sequence of Brachybacterium phenoliresistens strain W13A50.</title>
        <authorList>
            <person name="Wang X."/>
        </authorList>
    </citation>
    <scope>NUCLEOTIDE SEQUENCE [LARGE SCALE GENOMIC DNA]</scope>
    <source>
        <strain evidence="1 2">W13A50</strain>
    </source>
</reference>
<dbReference type="PATRIC" id="fig|396014.3.peg.96"/>
<dbReference type="STRING" id="396014.BF93_05470"/>
<evidence type="ECO:0000313" key="2">
    <source>
        <dbReference type="Proteomes" id="UP000023067"/>
    </source>
</evidence>
<dbReference type="HOGENOM" id="CLU_1025538_0_0_11"/>
<comment type="caution">
    <text evidence="1">The sequence shown here is derived from an EMBL/GenBank/DDBJ whole genome shotgun (WGS) entry which is preliminary data.</text>
</comment>
<sequence length="271" mass="28521">MNTDAPTRQTAAAAALAPHAAGDPQVLTSITDEEILALTGDGMGFDLPWVTAREARAEGFSRDEARLSAARSLVARGLFAPESAVAALERREPVGDPEAWTPNILLTGIVARRMLVPLQIRADGPTVERVSIASMFVDHDGTVLQELVSPDGIHHFSMSDTAHAADVLRHRIDPGGHAAGSPVTDVVTGSYEQLEASDGIGPLLRGAEHRTRVRVTDRRDRLSPSVLVASGPGGVVVVQEAEDGELLEAVAASADQLEELALSLFTIAPQG</sequence>
<name>Z9JYS7_9MICO</name>
<organism evidence="1 2">
    <name type="scientific">Brachybacterium phenoliresistens</name>
    <dbReference type="NCBI Taxonomy" id="396014"/>
    <lineage>
        <taxon>Bacteria</taxon>
        <taxon>Bacillati</taxon>
        <taxon>Actinomycetota</taxon>
        <taxon>Actinomycetes</taxon>
        <taxon>Micrococcales</taxon>
        <taxon>Dermabacteraceae</taxon>
        <taxon>Brachybacterium</taxon>
    </lineage>
</organism>
<protein>
    <recommendedName>
        <fullName evidence="3">ESX secretion-associated protein EspG</fullName>
    </recommendedName>
</protein>